<accession>A0A1A9A7N7</accession>
<gene>
    <name evidence="1" type="ORF">GA0070611_5498</name>
</gene>
<proteinExistence type="predicted"/>
<reference evidence="2" key="1">
    <citation type="submission" date="2016-06" db="EMBL/GenBank/DDBJ databases">
        <authorList>
            <person name="Varghese N."/>
            <person name="Submissions Spin"/>
        </authorList>
    </citation>
    <scope>NUCLEOTIDE SEQUENCE [LARGE SCALE GENOMIC DNA]</scope>
    <source>
        <strain evidence="2">DSM 44815</strain>
    </source>
</reference>
<sequence>MTLRLLEFVVAGNEASDLLPVRSPALLRAHGARRGFWTVLDEGPVEQCLVLLLERDDREWVAHHVAADAGAENGRTEDGEALAHHDGWVYVFGSHFGSKGGPLRPRRAFVARFREAEAAGGTLPVHVVRNRFRLHRAVNDALTAAPLTLLPPGERVRHRFIVETLARGTARAKSWVTRLAEDDLPLNVEAAAFTPTGTVLLGLRFPVTEGGEPILVELAGVPDMFARTAGRDEPGWPRALGAYALTGVTPPGALAGFRALHPTADGGYAAVIGSIDALGKGSVLLDDHPHGGAVHSRHVAFRWEPDRDARIAGRSVAELAPFHHVEGLAELDGSCFYVTDEDHRVALWVADPAVPGDDR</sequence>
<protein>
    <recommendedName>
        <fullName evidence="3">DUF4185 domain-containing protein</fullName>
    </recommendedName>
</protein>
<organism evidence="1 2">
    <name type="scientific">Micromonospora auratinigra</name>
    <dbReference type="NCBI Taxonomy" id="261654"/>
    <lineage>
        <taxon>Bacteria</taxon>
        <taxon>Bacillati</taxon>
        <taxon>Actinomycetota</taxon>
        <taxon>Actinomycetes</taxon>
        <taxon>Micromonosporales</taxon>
        <taxon>Micromonosporaceae</taxon>
        <taxon>Micromonospora</taxon>
    </lineage>
</organism>
<dbReference type="EMBL" id="LT594323">
    <property type="protein sequence ID" value="SBT52128.1"/>
    <property type="molecule type" value="Genomic_DNA"/>
</dbReference>
<name>A0A1A9A7N7_9ACTN</name>
<dbReference type="Proteomes" id="UP000199385">
    <property type="component" value="Chromosome I"/>
</dbReference>
<keyword evidence="2" id="KW-1185">Reference proteome</keyword>
<dbReference type="PATRIC" id="fig|261654.4.peg.5570"/>
<dbReference type="RefSeq" id="WP_091670552.1">
    <property type="nucleotide sequence ID" value="NZ_LT594323.1"/>
</dbReference>
<dbReference type="STRING" id="261654.GA0070611_5498"/>
<evidence type="ECO:0000313" key="2">
    <source>
        <dbReference type="Proteomes" id="UP000199385"/>
    </source>
</evidence>
<evidence type="ECO:0008006" key="3">
    <source>
        <dbReference type="Google" id="ProtNLM"/>
    </source>
</evidence>
<evidence type="ECO:0000313" key="1">
    <source>
        <dbReference type="EMBL" id="SBT52128.1"/>
    </source>
</evidence>
<dbReference type="OrthoDB" id="4681979at2"/>
<dbReference type="AlphaFoldDB" id="A0A1A9A7N7"/>